<accession>A0ABQ5YHI9</accession>
<proteinExistence type="predicted"/>
<reference evidence="3" key="1">
    <citation type="journal article" date="2019" name="Int. J. Syst. Evol. Microbiol.">
        <title>The Global Catalogue of Microorganisms (GCM) 10K type strain sequencing project: providing services to taxonomists for standard genome sequencing and annotation.</title>
        <authorList>
            <consortium name="The Broad Institute Genomics Platform"/>
            <consortium name="The Broad Institute Genome Sequencing Center for Infectious Disease"/>
            <person name="Wu L."/>
            <person name="Ma J."/>
        </authorList>
    </citation>
    <scope>NUCLEOTIDE SEQUENCE [LARGE SCALE GENOMIC DNA]</scope>
    <source>
        <strain evidence="3">NBRC 110044</strain>
    </source>
</reference>
<evidence type="ECO:0000313" key="3">
    <source>
        <dbReference type="Proteomes" id="UP001156706"/>
    </source>
</evidence>
<keyword evidence="1" id="KW-0472">Membrane</keyword>
<organism evidence="2 3">
    <name type="scientific">Chitinimonas prasina</name>
    <dbReference type="NCBI Taxonomy" id="1434937"/>
    <lineage>
        <taxon>Bacteria</taxon>
        <taxon>Pseudomonadati</taxon>
        <taxon>Pseudomonadota</taxon>
        <taxon>Betaproteobacteria</taxon>
        <taxon>Neisseriales</taxon>
        <taxon>Chitinibacteraceae</taxon>
        <taxon>Chitinimonas</taxon>
    </lineage>
</organism>
<dbReference type="Proteomes" id="UP001156706">
    <property type="component" value="Unassembled WGS sequence"/>
</dbReference>
<dbReference type="InterPro" id="IPR009883">
    <property type="entry name" value="YgfX"/>
</dbReference>
<sequence length="137" mass="15517">MKTNPPLQLVLQPSRLAPRAVLLLHLLALPMPWLAAMPWPWQLLATLMVLLSGAAWYRRGRQPQLVGMRLLADGSWSLRWNGAEVEATLLPGAHAHAFLLVLPFRQTDGRTLRVLLWPDSSDAHALRRLRAWLRWGA</sequence>
<evidence type="ECO:0000256" key="1">
    <source>
        <dbReference type="SAM" id="Phobius"/>
    </source>
</evidence>
<dbReference type="RefSeq" id="WP_284197537.1">
    <property type="nucleotide sequence ID" value="NZ_BSOG01000004.1"/>
</dbReference>
<keyword evidence="1" id="KW-1133">Transmembrane helix</keyword>
<name>A0ABQ5YHI9_9NEIS</name>
<feature type="transmembrane region" description="Helical" evidence="1">
    <location>
        <begin position="16"/>
        <end position="33"/>
    </location>
</feature>
<protein>
    <recommendedName>
        <fullName evidence="4">Toxin CptA</fullName>
    </recommendedName>
</protein>
<keyword evidence="3" id="KW-1185">Reference proteome</keyword>
<evidence type="ECO:0000313" key="2">
    <source>
        <dbReference type="EMBL" id="GLR14466.1"/>
    </source>
</evidence>
<comment type="caution">
    <text evidence="2">The sequence shown here is derived from an EMBL/GenBank/DDBJ whole genome shotgun (WGS) entry which is preliminary data.</text>
</comment>
<keyword evidence="1" id="KW-0812">Transmembrane</keyword>
<evidence type="ECO:0008006" key="4">
    <source>
        <dbReference type="Google" id="ProtNLM"/>
    </source>
</evidence>
<dbReference type="Pfam" id="PF07254">
    <property type="entry name" value="Cpta_toxin"/>
    <property type="match status" value="1"/>
</dbReference>
<dbReference type="EMBL" id="BSOG01000004">
    <property type="protein sequence ID" value="GLR14466.1"/>
    <property type="molecule type" value="Genomic_DNA"/>
</dbReference>
<gene>
    <name evidence="2" type="ORF">GCM10007907_32560</name>
</gene>